<organism evidence="2 3">
    <name type="scientific">Lentinula aciculospora</name>
    <dbReference type="NCBI Taxonomy" id="153920"/>
    <lineage>
        <taxon>Eukaryota</taxon>
        <taxon>Fungi</taxon>
        <taxon>Dikarya</taxon>
        <taxon>Basidiomycota</taxon>
        <taxon>Agaricomycotina</taxon>
        <taxon>Agaricomycetes</taxon>
        <taxon>Agaricomycetidae</taxon>
        <taxon>Agaricales</taxon>
        <taxon>Marasmiineae</taxon>
        <taxon>Omphalotaceae</taxon>
        <taxon>Lentinula</taxon>
    </lineage>
</organism>
<keyword evidence="1" id="KW-1133">Transmembrane helix</keyword>
<dbReference type="Proteomes" id="UP001150266">
    <property type="component" value="Unassembled WGS sequence"/>
</dbReference>
<keyword evidence="1" id="KW-0472">Membrane</keyword>
<evidence type="ECO:0000313" key="2">
    <source>
        <dbReference type="EMBL" id="KAJ4474878.1"/>
    </source>
</evidence>
<keyword evidence="3" id="KW-1185">Reference proteome</keyword>
<dbReference type="EMBL" id="JAOTPV010000015">
    <property type="protein sequence ID" value="KAJ4474878.1"/>
    <property type="molecule type" value="Genomic_DNA"/>
</dbReference>
<reference evidence="2" key="1">
    <citation type="submission" date="2022-08" db="EMBL/GenBank/DDBJ databases">
        <title>A Global Phylogenomic Analysis of the Shiitake Genus Lentinula.</title>
        <authorList>
            <consortium name="DOE Joint Genome Institute"/>
            <person name="Sierra-Patev S."/>
            <person name="Min B."/>
            <person name="Naranjo-Ortiz M."/>
            <person name="Looney B."/>
            <person name="Konkel Z."/>
            <person name="Slot J.C."/>
            <person name="Sakamoto Y."/>
            <person name="Steenwyk J.L."/>
            <person name="Rokas A."/>
            <person name="Carro J."/>
            <person name="Camarero S."/>
            <person name="Ferreira P."/>
            <person name="Molpeceres G."/>
            <person name="Ruiz-Duenas F.J."/>
            <person name="Serrano A."/>
            <person name="Henrissat B."/>
            <person name="Drula E."/>
            <person name="Hughes K.W."/>
            <person name="Mata J.L."/>
            <person name="Ishikawa N.K."/>
            <person name="Vargas-Isla R."/>
            <person name="Ushijima S."/>
            <person name="Smith C.A."/>
            <person name="Ahrendt S."/>
            <person name="Andreopoulos W."/>
            <person name="He G."/>
            <person name="Labutti K."/>
            <person name="Lipzen A."/>
            <person name="Ng V."/>
            <person name="Riley R."/>
            <person name="Sandor L."/>
            <person name="Barry K."/>
            <person name="Martinez A.T."/>
            <person name="Xiao Y."/>
            <person name="Gibbons J.G."/>
            <person name="Terashima K."/>
            <person name="Grigoriev I.V."/>
            <person name="Hibbett D.S."/>
        </authorList>
    </citation>
    <scope>NUCLEOTIDE SEQUENCE</scope>
    <source>
        <strain evidence="2">JLM2183</strain>
    </source>
</reference>
<feature type="transmembrane region" description="Helical" evidence="1">
    <location>
        <begin position="53"/>
        <end position="72"/>
    </location>
</feature>
<sequence>MTVYFPLLRLFHLVYCNLCWSKKAHWLNFFEKRYRFSCTPFPLLLTMHALLRVNFWIIWTILTVLSLVSVVWTAPRPMNGTIVDLTTPSLSHRSPPHQFSSEPQQLPAGYSYYVPKIEVIFPHPKTDTGLSSAAVDVIREILKRGASTFDVETFTIEGKRKATMPSIRYLGDPAYHAPWSVGMALEAELVGPHLCKERCIVKAAHCHDQPEYYAVTVTNSRGRSVFSLDKMRVVKKEVDQYSRLRDRFNRLPNYYH</sequence>
<keyword evidence="1" id="KW-0812">Transmembrane</keyword>
<protein>
    <submittedName>
        <fullName evidence="2">Uncharacterized protein</fullName>
    </submittedName>
</protein>
<gene>
    <name evidence="2" type="ORF">J3R30DRAFT_619002</name>
</gene>
<comment type="caution">
    <text evidence="2">The sequence shown here is derived from an EMBL/GenBank/DDBJ whole genome shotgun (WGS) entry which is preliminary data.</text>
</comment>
<evidence type="ECO:0000256" key="1">
    <source>
        <dbReference type="SAM" id="Phobius"/>
    </source>
</evidence>
<dbReference type="AlphaFoldDB" id="A0A9W9DL63"/>
<accession>A0A9W9DL63</accession>
<proteinExistence type="predicted"/>
<name>A0A9W9DL63_9AGAR</name>
<evidence type="ECO:0000313" key="3">
    <source>
        <dbReference type="Proteomes" id="UP001150266"/>
    </source>
</evidence>